<comment type="caution">
    <text evidence="3">The sequence shown here is derived from an EMBL/GenBank/DDBJ whole genome shotgun (WGS) entry which is preliminary data.</text>
</comment>
<accession>A0ABW1W568</accession>
<gene>
    <name evidence="3" type="ORF">ACFP58_01885</name>
</gene>
<evidence type="ECO:0000256" key="2">
    <source>
        <dbReference type="SAM" id="Phobius"/>
    </source>
</evidence>
<dbReference type="Proteomes" id="UP001596264">
    <property type="component" value="Unassembled WGS sequence"/>
</dbReference>
<name>A0ABW1W568_9GAMM</name>
<organism evidence="3 4">
    <name type="scientific">Psychrobacter glacincola</name>
    <dbReference type="NCBI Taxonomy" id="56810"/>
    <lineage>
        <taxon>Bacteria</taxon>
        <taxon>Pseudomonadati</taxon>
        <taxon>Pseudomonadota</taxon>
        <taxon>Gammaproteobacteria</taxon>
        <taxon>Moraxellales</taxon>
        <taxon>Moraxellaceae</taxon>
        <taxon>Psychrobacter</taxon>
    </lineage>
</organism>
<feature type="region of interest" description="Disordered" evidence="1">
    <location>
        <begin position="46"/>
        <end position="83"/>
    </location>
</feature>
<keyword evidence="2" id="KW-1133">Transmembrane helix</keyword>
<feature type="compositionally biased region" description="Polar residues" evidence="1">
    <location>
        <begin position="51"/>
        <end position="73"/>
    </location>
</feature>
<keyword evidence="4" id="KW-1185">Reference proteome</keyword>
<dbReference type="EMBL" id="JBHSTZ010000005">
    <property type="protein sequence ID" value="MFC6380229.1"/>
    <property type="molecule type" value="Genomic_DNA"/>
</dbReference>
<reference evidence="4" key="1">
    <citation type="journal article" date="2019" name="Int. J. Syst. Evol. Microbiol.">
        <title>The Global Catalogue of Microorganisms (GCM) 10K type strain sequencing project: providing services to taxonomists for standard genome sequencing and annotation.</title>
        <authorList>
            <consortium name="The Broad Institute Genomics Platform"/>
            <consortium name="The Broad Institute Genome Sequencing Center for Infectious Disease"/>
            <person name="Wu L."/>
            <person name="Ma J."/>
        </authorList>
    </citation>
    <scope>NUCLEOTIDE SEQUENCE [LARGE SCALE GENOMIC DNA]</scope>
    <source>
        <strain evidence="4">CCM 2050</strain>
    </source>
</reference>
<proteinExistence type="predicted"/>
<evidence type="ECO:0000313" key="3">
    <source>
        <dbReference type="EMBL" id="MFC6380229.1"/>
    </source>
</evidence>
<sequence length="106" mass="11374">MQMKHLIIFAVVGMVVLLGFNIMSGNQREKNREAIIASSQAELTDAAVSENKGSNTSNANGSDTSDIASQPLGQQPKAILDDATSKIDQAQQVEAERLKQMSLAQE</sequence>
<keyword evidence="2" id="KW-0472">Membrane</keyword>
<evidence type="ECO:0000313" key="4">
    <source>
        <dbReference type="Proteomes" id="UP001596264"/>
    </source>
</evidence>
<protein>
    <submittedName>
        <fullName evidence="3">Uncharacterized protein</fullName>
    </submittedName>
</protein>
<dbReference type="RefSeq" id="WP_201561669.1">
    <property type="nucleotide sequence ID" value="NZ_CAJGZK010000003.1"/>
</dbReference>
<evidence type="ECO:0000256" key="1">
    <source>
        <dbReference type="SAM" id="MobiDB-lite"/>
    </source>
</evidence>
<keyword evidence="2" id="KW-0812">Transmembrane</keyword>
<feature type="transmembrane region" description="Helical" evidence="2">
    <location>
        <begin position="6"/>
        <end position="23"/>
    </location>
</feature>